<feature type="region of interest" description="Disordered" evidence="1">
    <location>
        <begin position="375"/>
        <end position="434"/>
    </location>
</feature>
<gene>
    <name evidence="2" type="ORF">L207DRAFT_576502</name>
</gene>
<evidence type="ECO:0008006" key="4">
    <source>
        <dbReference type="Google" id="ProtNLM"/>
    </source>
</evidence>
<feature type="region of interest" description="Disordered" evidence="1">
    <location>
        <begin position="1"/>
        <end position="114"/>
    </location>
</feature>
<proteinExistence type="predicted"/>
<accession>A0A2J6SAE4</accession>
<name>A0A2J6SAE4_HYAVF</name>
<reference evidence="2 3" key="1">
    <citation type="submission" date="2016-04" db="EMBL/GenBank/DDBJ databases">
        <title>A degradative enzymes factory behind the ericoid mycorrhizal symbiosis.</title>
        <authorList>
            <consortium name="DOE Joint Genome Institute"/>
            <person name="Martino E."/>
            <person name="Morin E."/>
            <person name="Grelet G."/>
            <person name="Kuo A."/>
            <person name="Kohler A."/>
            <person name="Daghino S."/>
            <person name="Barry K."/>
            <person name="Choi C."/>
            <person name="Cichocki N."/>
            <person name="Clum A."/>
            <person name="Copeland A."/>
            <person name="Hainaut M."/>
            <person name="Haridas S."/>
            <person name="Labutti K."/>
            <person name="Lindquist E."/>
            <person name="Lipzen A."/>
            <person name="Khouja H.-R."/>
            <person name="Murat C."/>
            <person name="Ohm R."/>
            <person name="Olson A."/>
            <person name="Spatafora J."/>
            <person name="Veneault-Fourrey C."/>
            <person name="Henrissat B."/>
            <person name="Grigoriev I."/>
            <person name="Martin F."/>
            <person name="Perotto S."/>
        </authorList>
    </citation>
    <scope>NUCLEOTIDE SEQUENCE [LARGE SCALE GENOMIC DNA]</scope>
    <source>
        <strain evidence="2 3">F</strain>
    </source>
</reference>
<evidence type="ECO:0000256" key="1">
    <source>
        <dbReference type="SAM" id="MobiDB-lite"/>
    </source>
</evidence>
<feature type="region of interest" description="Disordered" evidence="1">
    <location>
        <begin position="308"/>
        <end position="359"/>
    </location>
</feature>
<dbReference type="STRING" id="1149755.A0A2J6SAE4"/>
<feature type="compositionally biased region" description="Low complexity" evidence="1">
    <location>
        <begin position="350"/>
        <end position="359"/>
    </location>
</feature>
<evidence type="ECO:0000313" key="2">
    <source>
        <dbReference type="EMBL" id="PMD47741.1"/>
    </source>
</evidence>
<feature type="compositionally biased region" description="Basic and acidic residues" evidence="1">
    <location>
        <begin position="67"/>
        <end position="85"/>
    </location>
</feature>
<dbReference type="PANTHER" id="PTHR38166">
    <property type="entry name" value="C2H2-TYPE DOMAIN-CONTAINING PROTEIN-RELATED"/>
    <property type="match status" value="1"/>
</dbReference>
<protein>
    <recommendedName>
        <fullName evidence="4">C2H2-type domain-containing protein</fullName>
    </recommendedName>
</protein>
<organism evidence="2 3">
    <name type="scientific">Hyaloscypha variabilis (strain UAMH 11265 / GT02V1 / F)</name>
    <name type="common">Meliniomyces variabilis</name>
    <dbReference type="NCBI Taxonomy" id="1149755"/>
    <lineage>
        <taxon>Eukaryota</taxon>
        <taxon>Fungi</taxon>
        <taxon>Dikarya</taxon>
        <taxon>Ascomycota</taxon>
        <taxon>Pezizomycotina</taxon>
        <taxon>Leotiomycetes</taxon>
        <taxon>Helotiales</taxon>
        <taxon>Hyaloscyphaceae</taxon>
        <taxon>Hyaloscypha</taxon>
        <taxon>Hyaloscypha variabilis</taxon>
    </lineage>
</organism>
<dbReference type="EMBL" id="KZ613938">
    <property type="protein sequence ID" value="PMD47741.1"/>
    <property type="molecule type" value="Genomic_DNA"/>
</dbReference>
<dbReference type="PANTHER" id="PTHR38166:SF1">
    <property type="entry name" value="C2H2-TYPE DOMAIN-CONTAINING PROTEIN"/>
    <property type="match status" value="1"/>
</dbReference>
<feature type="compositionally biased region" description="Low complexity" evidence="1">
    <location>
        <begin position="53"/>
        <end position="65"/>
    </location>
</feature>
<sequence length="447" mass="50749">MAYDSHNHGSDGTIRSKFPPIPRPDCRDDTVLNLGFHHRASTAHRCETQSPDTSSGSKSKTNNTSQEDSKNRVGKRRRDDEDNRDQNAGGDGSPKRPIKFSSPPQNEDDNNKFACPYRKRDPRKYCIQHWRSCALTPLETIARVKGHLYRHHRIFPCQRCKQLFKDQDEVNSHLNEPKACEHTDAAHADGVTAEIVEKLRSKKIAQRTELERWQDIYKLLFPEEMIPSPYFEAVQEDIILSLDSRELAEYEEYCRRELPRDFSAALEEIVDNQSQPIEESIRNQLMTIIRDCQDRVFSRYRSSTSTVACTPSRNHERSSRSPPAASPEACDRSDTPLIANPISRNTIGRSSPSSFQPISSQLHLRSRLELPDMQDNVSKLPDTSDPSDSGYSSSKSAGLPSSFNSSSSSPYESSPQSQPQPQLHAPSSPILNDTQDTFGWQDWLNLY</sequence>
<dbReference type="OrthoDB" id="5382659at2759"/>
<feature type="compositionally biased region" description="Low complexity" evidence="1">
    <location>
        <begin position="381"/>
        <end position="429"/>
    </location>
</feature>
<evidence type="ECO:0000313" key="3">
    <source>
        <dbReference type="Proteomes" id="UP000235786"/>
    </source>
</evidence>
<dbReference type="Proteomes" id="UP000235786">
    <property type="component" value="Unassembled WGS sequence"/>
</dbReference>
<dbReference type="AlphaFoldDB" id="A0A2J6SAE4"/>
<keyword evidence="3" id="KW-1185">Reference proteome</keyword>